<sequence length="550" mass="58236">MRLDALFTNARFTTLDPRRPHAQTMGVVAGRIAGFDEEVAGAAADRVVDLGGAPAVPGFNDAHHHLSMRGDRLRSLDLRASQVPTLEALYEAVARHAARLPGDAWVRGAGYDQNKIGAHPTAAALDAAAGGRPVWLEHVSGHMGVAGTAAFERAGYPGRDGVPGVEGGHVARDADGRAEGLLQETAQALVTRVLRPEPVEEIVASIAAASWAALAEGLTSATEPGIGAVEHIGHGPVDLHAFHLARERGALGVRMTVMPYLTVLRDLGLFQPGERWFGLDLGLRSGFGDEWLRVGPTKVLSDGSLIGRSAHMCCGYHDDPDNRGFLQFEREELREMVVEAHRCGWQVAAHAIGDAAIGAVLDILTEAQERHPRADARHRIEHFAVASDAQVRRAAELGVVPVPQGRFVSELGDGMLAALGPERSRRCYRMRSVLDAGMVLPGSSDAPVAHGSPILGIHDMVNRRTASGAPLAPEEALTPLQALHAYTVGSAHAVHEEGRKGVLRRGMLADVAVLSDDLLNVAPDRIKDVSVGATVVGGRVAHDGGAVSER</sequence>
<gene>
    <name evidence="2" type="ORF">HDA32_002149</name>
</gene>
<accession>A0A852TSN5</accession>
<dbReference type="PANTHER" id="PTHR22642">
    <property type="entry name" value="IMIDAZOLONEPROPIONASE"/>
    <property type="match status" value="1"/>
</dbReference>
<organism evidence="2 3">
    <name type="scientific">Spinactinospora alkalitolerans</name>
    <dbReference type="NCBI Taxonomy" id="687207"/>
    <lineage>
        <taxon>Bacteria</taxon>
        <taxon>Bacillati</taxon>
        <taxon>Actinomycetota</taxon>
        <taxon>Actinomycetes</taxon>
        <taxon>Streptosporangiales</taxon>
        <taxon>Nocardiopsidaceae</taxon>
        <taxon>Spinactinospora</taxon>
    </lineage>
</organism>
<dbReference type="Gene3D" id="3.10.310.70">
    <property type="match status" value="1"/>
</dbReference>
<dbReference type="RefSeq" id="WP_179643041.1">
    <property type="nucleotide sequence ID" value="NZ_BAAAYY010000001.1"/>
</dbReference>
<dbReference type="Pfam" id="PF07969">
    <property type="entry name" value="Amidohydro_3"/>
    <property type="match status" value="1"/>
</dbReference>
<dbReference type="GO" id="GO:0016810">
    <property type="term" value="F:hydrolase activity, acting on carbon-nitrogen (but not peptide) bonds"/>
    <property type="evidence" value="ECO:0007669"/>
    <property type="project" value="InterPro"/>
</dbReference>
<dbReference type="AlphaFoldDB" id="A0A852TSN5"/>
<proteinExistence type="predicted"/>
<evidence type="ECO:0000313" key="3">
    <source>
        <dbReference type="Proteomes" id="UP000589036"/>
    </source>
</evidence>
<dbReference type="SUPFAM" id="SSF51556">
    <property type="entry name" value="Metallo-dependent hydrolases"/>
    <property type="match status" value="1"/>
</dbReference>
<dbReference type="InterPro" id="IPR011059">
    <property type="entry name" value="Metal-dep_hydrolase_composite"/>
</dbReference>
<reference evidence="2 3" key="1">
    <citation type="submission" date="2020-07" db="EMBL/GenBank/DDBJ databases">
        <title>Sequencing the genomes of 1000 actinobacteria strains.</title>
        <authorList>
            <person name="Klenk H.-P."/>
        </authorList>
    </citation>
    <scope>NUCLEOTIDE SEQUENCE [LARGE SCALE GENOMIC DNA]</scope>
    <source>
        <strain evidence="2 3">CXB654</strain>
    </source>
</reference>
<dbReference type="InterPro" id="IPR013108">
    <property type="entry name" value="Amidohydro_3"/>
</dbReference>
<dbReference type="Gene3D" id="3.20.20.140">
    <property type="entry name" value="Metal-dependent hydrolases"/>
    <property type="match status" value="1"/>
</dbReference>
<dbReference type="SUPFAM" id="SSF51338">
    <property type="entry name" value="Composite domain of metallo-dependent hydrolases"/>
    <property type="match status" value="1"/>
</dbReference>
<dbReference type="InterPro" id="IPR033932">
    <property type="entry name" value="YtcJ-like"/>
</dbReference>
<protein>
    <recommendedName>
        <fullName evidence="1">Amidohydrolase 3 domain-containing protein</fullName>
    </recommendedName>
</protein>
<dbReference type="Proteomes" id="UP000589036">
    <property type="component" value="Unassembled WGS sequence"/>
</dbReference>
<keyword evidence="3" id="KW-1185">Reference proteome</keyword>
<dbReference type="EMBL" id="JACCCC010000001">
    <property type="protein sequence ID" value="NYE47029.1"/>
    <property type="molecule type" value="Genomic_DNA"/>
</dbReference>
<name>A0A852TSN5_9ACTN</name>
<evidence type="ECO:0000313" key="2">
    <source>
        <dbReference type="EMBL" id="NYE47029.1"/>
    </source>
</evidence>
<dbReference type="Gene3D" id="2.30.40.10">
    <property type="entry name" value="Urease, subunit C, domain 1"/>
    <property type="match status" value="1"/>
</dbReference>
<comment type="caution">
    <text evidence="2">The sequence shown here is derived from an EMBL/GenBank/DDBJ whole genome shotgun (WGS) entry which is preliminary data.</text>
</comment>
<dbReference type="InterPro" id="IPR032466">
    <property type="entry name" value="Metal_Hydrolase"/>
</dbReference>
<dbReference type="PANTHER" id="PTHR22642:SF2">
    <property type="entry name" value="PROTEIN LONG AFTER FAR-RED 3"/>
    <property type="match status" value="1"/>
</dbReference>
<evidence type="ECO:0000259" key="1">
    <source>
        <dbReference type="Pfam" id="PF07969"/>
    </source>
</evidence>
<feature type="domain" description="Amidohydrolase 3" evidence="1">
    <location>
        <begin position="46"/>
        <end position="541"/>
    </location>
</feature>
<dbReference type="CDD" id="cd01300">
    <property type="entry name" value="YtcJ_like"/>
    <property type="match status" value="1"/>
</dbReference>